<evidence type="ECO:0000313" key="4">
    <source>
        <dbReference type="Proteomes" id="UP000308828"/>
    </source>
</evidence>
<protein>
    <submittedName>
        <fullName evidence="3">WecB/TagA/CpsF family glycosyltransferase</fullName>
    </submittedName>
</protein>
<name>A0A4S8P7J1_9HYPH</name>
<dbReference type="CDD" id="cd06533">
    <property type="entry name" value="Glyco_transf_WecG_TagA"/>
    <property type="match status" value="1"/>
</dbReference>
<dbReference type="InterPro" id="IPR004629">
    <property type="entry name" value="WecG_TagA_CpsF"/>
</dbReference>
<dbReference type="PANTHER" id="PTHR34136">
    <property type="match status" value="1"/>
</dbReference>
<accession>A0A4S8P7J1</accession>
<evidence type="ECO:0000256" key="1">
    <source>
        <dbReference type="ARBA" id="ARBA00022676"/>
    </source>
</evidence>
<dbReference type="NCBIfam" id="TIGR00696">
    <property type="entry name" value="wecG_tagA_cpsF"/>
    <property type="match status" value="1"/>
</dbReference>
<evidence type="ECO:0000313" key="3">
    <source>
        <dbReference type="EMBL" id="THV23679.1"/>
    </source>
</evidence>
<dbReference type="PANTHER" id="PTHR34136:SF1">
    <property type="entry name" value="UDP-N-ACETYL-D-MANNOSAMINURONIC ACID TRANSFERASE"/>
    <property type="match status" value="1"/>
</dbReference>
<proteinExistence type="predicted"/>
<dbReference type="Proteomes" id="UP000308828">
    <property type="component" value="Unassembled WGS sequence"/>
</dbReference>
<dbReference type="EMBL" id="STGV01000002">
    <property type="protein sequence ID" value="THV23679.1"/>
    <property type="molecule type" value="Genomic_DNA"/>
</dbReference>
<dbReference type="Pfam" id="PF03808">
    <property type="entry name" value="Glyco_tran_WecG"/>
    <property type="match status" value="1"/>
</dbReference>
<sequence>MKSITLHDAASAPSERRSAAHDTRVISSLAILGAQVANLDWSSALALIEERLGEDQSFTHIAFLNANNANIMVSDEGYRRVLGRSLVLPDGIGVDIAARILYGDRFLANLNGTDLVPTLLTYVERPLRVGLLGAKPEVLEKATANLQQHAPWHQFICISDGYFDPAQPEVVIDRLAASNLDLLLVAMGTPLQESWIDRSLGSGEVRVAMSVGALFDFVSGDIPRAPSWVRALRLEWLYRLWLEPSRLWRRYILGIPVFLFHVLSEKRREAPVR</sequence>
<keyword evidence="2 3" id="KW-0808">Transferase</keyword>
<dbReference type="GO" id="GO:0016758">
    <property type="term" value="F:hexosyltransferase activity"/>
    <property type="evidence" value="ECO:0007669"/>
    <property type="project" value="TreeGrafter"/>
</dbReference>
<dbReference type="AlphaFoldDB" id="A0A4S8P7J1"/>
<evidence type="ECO:0000256" key="2">
    <source>
        <dbReference type="ARBA" id="ARBA00022679"/>
    </source>
</evidence>
<dbReference type="OrthoDB" id="9771846at2"/>
<keyword evidence="4" id="KW-1185">Reference proteome</keyword>
<gene>
    <name evidence="3" type="ORF">FAA97_06725</name>
</gene>
<comment type="caution">
    <text evidence="3">The sequence shown here is derived from an EMBL/GenBank/DDBJ whole genome shotgun (WGS) entry which is preliminary data.</text>
</comment>
<organism evidence="3 4">
    <name type="scientific">Peteryoungia ipomoeae</name>
    <dbReference type="NCBI Taxonomy" id="1210932"/>
    <lineage>
        <taxon>Bacteria</taxon>
        <taxon>Pseudomonadati</taxon>
        <taxon>Pseudomonadota</taxon>
        <taxon>Alphaproteobacteria</taxon>
        <taxon>Hyphomicrobiales</taxon>
        <taxon>Rhizobiaceae</taxon>
        <taxon>Peteryoungia</taxon>
    </lineage>
</organism>
<keyword evidence="1" id="KW-0328">Glycosyltransferase</keyword>
<reference evidence="3 4" key="1">
    <citation type="submission" date="2019-04" db="EMBL/GenBank/DDBJ databases">
        <title>Genome sequence of strain shin9-1.</title>
        <authorList>
            <person name="Gao J."/>
            <person name="Sun J."/>
        </authorList>
    </citation>
    <scope>NUCLEOTIDE SEQUENCE [LARGE SCALE GENOMIC DNA]</scope>
    <source>
        <strain evidence="4">shin9-1</strain>
    </source>
</reference>
<dbReference type="RefSeq" id="WP_136597778.1">
    <property type="nucleotide sequence ID" value="NZ_STGV01000002.1"/>
</dbReference>